<dbReference type="GO" id="GO:0016857">
    <property type="term" value="F:racemase and epimerase activity, acting on carbohydrates and derivatives"/>
    <property type="evidence" value="ECO:0007669"/>
    <property type="project" value="InterPro"/>
</dbReference>
<keyword evidence="2" id="KW-0413">Isomerase</keyword>
<reference evidence="3 4" key="1">
    <citation type="journal article" date="2011" name="J. Bacteriol.">
        <title>Genome Sequence of Mycoplasma putrefaciens Type Strain KS1.</title>
        <authorList>
            <person name="Calcutt M.J."/>
            <person name="Foecking M.F."/>
        </authorList>
    </citation>
    <scope>NUCLEOTIDE SEQUENCE [LARGE SCALE GENOMIC DNA]</scope>
    <source>
        <strain evidence="4">ATCC 15718 / NCTC 10155 / C30 KS-1 / KS-1</strain>
    </source>
</reference>
<dbReference type="Gene3D" id="3.20.20.70">
    <property type="entry name" value="Aldolase class I"/>
    <property type="match status" value="1"/>
</dbReference>
<evidence type="ECO:0000313" key="4">
    <source>
        <dbReference type="Proteomes" id="UP000008907"/>
    </source>
</evidence>
<dbReference type="CDD" id="cd00429">
    <property type="entry name" value="RPE"/>
    <property type="match status" value="1"/>
</dbReference>
<dbReference type="InterPro" id="IPR013785">
    <property type="entry name" value="Aldolase_TIM"/>
</dbReference>
<sequence length="218" mass="25271">MKLTPSIYCADLVNLKEEINHLIKAGIDQIHFDVMDGVFVKNYGLSAKLLQDIKKTFVNLKIEVHIMAIDLLDKIKLFKDADYFTFHFNTIKDINQAKQWIKEIKNLGLKPGIALDLNNDFSEIIPLLNDLNQVTFMSIKPGFTGQKFEDQTWNKLAKIKELKAQFSHLKFQIDGGVRWENIKQLIDYGFDWIVVGSMLFSSEDYQKTVQEIKKLELN</sequence>
<dbReference type="GO" id="GO:0046872">
    <property type="term" value="F:metal ion binding"/>
    <property type="evidence" value="ECO:0007669"/>
    <property type="project" value="UniProtKB-KW"/>
</dbReference>
<proteinExistence type="predicted"/>
<dbReference type="NCBIfam" id="NF004076">
    <property type="entry name" value="PRK05581.1-4"/>
    <property type="match status" value="1"/>
</dbReference>
<evidence type="ECO:0000256" key="2">
    <source>
        <dbReference type="ARBA" id="ARBA00023235"/>
    </source>
</evidence>
<dbReference type="GO" id="GO:0005975">
    <property type="term" value="P:carbohydrate metabolic process"/>
    <property type="evidence" value="ECO:0007669"/>
    <property type="project" value="InterPro"/>
</dbReference>
<dbReference type="Pfam" id="PF00834">
    <property type="entry name" value="Ribul_P_3_epim"/>
    <property type="match status" value="1"/>
</dbReference>
<dbReference type="KEGG" id="mpf:MPUT_0383"/>
<organism evidence="3 4">
    <name type="scientific">Mycoplasma putrefaciens (strain ATCC 15718 / NCTC 10155 / C30 KS-1 / KS-1)</name>
    <dbReference type="NCBI Taxonomy" id="743965"/>
    <lineage>
        <taxon>Bacteria</taxon>
        <taxon>Bacillati</taxon>
        <taxon>Mycoplasmatota</taxon>
        <taxon>Mollicutes</taxon>
        <taxon>Mycoplasmataceae</taxon>
        <taxon>Mycoplasma</taxon>
    </lineage>
</organism>
<accession>A0A7U4E9P6</accession>
<name>A0A7U4E9P6_MYCPK</name>
<gene>
    <name evidence="3" type="ordered locus">MPUT_0383</name>
</gene>
<dbReference type="InterPro" id="IPR000056">
    <property type="entry name" value="Ribul_P_3_epim-like"/>
</dbReference>
<dbReference type="PANTHER" id="PTHR11749">
    <property type="entry name" value="RIBULOSE-5-PHOSPHATE-3-EPIMERASE"/>
    <property type="match status" value="1"/>
</dbReference>
<dbReference type="EMBL" id="CP003021">
    <property type="protein sequence ID" value="AEM68759.1"/>
    <property type="molecule type" value="Genomic_DNA"/>
</dbReference>
<keyword evidence="1" id="KW-0479">Metal-binding</keyword>
<dbReference type="SUPFAM" id="SSF51366">
    <property type="entry name" value="Ribulose-phoshate binding barrel"/>
    <property type="match status" value="1"/>
</dbReference>
<dbReference type="InterPro" id="IPR011060">
    <property type="entry name" value="RibuloseP-bd_barrel"/>
</dbReference>
<protein>
    <submittedName>
        <fullName evidence="3">Ribulose-phosphate 3 epimerase family protein</fullName>
    </submittedName>
</protein>
<dbReference type="Proteomes" id="UP000008907">
    <property type="component" value="Chromosome"/>
</dbReference>
<evidence type="ECO:0000313" key="3">
    <source>
        <dbReference type="EMBL" id="AEM68759.1"/>
    </source>
</evidence>
<evidence type="ECO:0000256" key="1">
    <source>
        <dbReference type="ARBA" id="ARBA00022723"/>
    </source>
</evidence>
<dbReference type="RefSeq" id="WP_014035115.1">
    <property type="nucleotide sequence ID" value="NC_015946.1"/>
</dbReference>
<dbReference type="AlphaFoldDB" id="A0A7U4E9P6"/>